<name>A0A923LKB5_9FIRM</name>
<dbReference type="EMBL" id="JACOPF010000005">
    <property type="protein sequence ID" value="MBC5690433.1"/>
    <property type="molecule type" value="Genomic_DNA"/>
</dbReference>
<sequence>MGEAVGMLEVFGLSTAFAAADAGCKAGNVRLETFDKNKPANADELPVPLIVMIKFRGSVSDVTAALDAAKRRAEELAGVVAEYEIARPTEDTEKMLKLSGLDKGKPHLINEKEIEEI</sequence>
<proteinExistence type="inferred from homology"/>
<dbReference type="Proteomes" id="UP000652477">
    <property type="component" value="Unassembled WGS sequence"/>
</dbReference>
<feature type="domain" description="BMC" evidence="4">
    <location>
        <begin position="4"/>
        <end position="97"/>
    </location>
</feature>
<dbReference type="AlphaFoldDB" id="A0A923LKB5"/>
<evidence type="ECO:0000256" key="1">
    <source>
        <dbReference type="ARBA" id="ARBA00024322"/>
    </source>
</evidence>
<dbReference type="RefSeq" id="WP_186877087.1">
    <property type="nucleotide sequence ID" value="NZ_JACOPF010000005.1"/>
</dbReference>
<comment type="caution">
    <text evidence="5">The sequence shown here is derived from an EMBL/GenBank/DDBJ whole genome shotgun (WGS) entry which is preliminary data.</text>
</comment>
<keyword evidence="6" id="KW-1185">Reference proteome</keyword>
<comment type="similarity">
    <text evidence="3">Belongs to the bacterial microcompartments protein family.</text>
</comment>
<dbReference type="SMART" id="SM00877">
    <property type="entry name" value="BMC"/>
    <property type="match status" value="1"/>
</dbReference>
<dbReference type="PANTHER" id="PTHR33941:SF11">
    <property type="entry name" value="BACTERIAL MICROCOMPARTMENT SHELL PROTEIN PDUJ"/>
    <property type="match status" value="1"/>
</dbReference>
<reference evidence="5" key="1">
    <citation type="submission" date="2020-08" db="EMBL/GenBank/DDBJ databases">
        <title>Genome public.</title>
        <authorList>
            <person name="Liu C."/>
            <person name="Sun Q."/>
        </authorList>
    </citation>
    <scope>NUCLEOTIDE SEQUENCE</scope>
    <source>
        <strain evidence="5">NSJ-55</strain>
    </source>
</reference>
<dbReference type="InterPro" id="IPR000249">
    <property type="entry name" value="BMC_dom"/>
</dbReference>
<protein>
    <submittedName>
        <fullName evidence="5">BMC domain-containing protein</fullName>
    </submittedName>
</protein>
<evidence type="ECO:0000256" key="2">
    <source>
        <dbReference type="ARBA" id="ARBA00024446"/>
    </source>
</evidence>
<accession>A0A923LKB5</accession>
<dbReference type="PANTHER" id="PTHR33941">
    <property type="entry name" value="PROPANEDIOL UTILIZATION PROTEIN PDUA"/>
    <property type="match status" value="1"/>
</dbReference>
<dbReference type="SUPFAM" id="SSF143414">
    <property type="entry name" value="CcmK-like"/>
    <property type="match status" value="1"/>
</dbReference>
<evidence type="ECO:0000256" key="3">
    <source>
        <dbReference type="PROSITE-ProRule" id="PRU01278"/>
    </source>
</evidence>
<gene>
    <name evidence="5" type="ORF">H8S37_16080</name>
</gene>
<dbReference type="InterPro" id="IPR037233">
    <property type="entry name" value="CcmK-like_sf"/>
</dbReference>
<keyword evidence="2" id="KW-1283">Bacterial microcompartment</keyword>
<dbReference type="Gene3D" id="3.30.70.1710">
    <property type="match status" value="1"/>
</dbReference>
<dbReference type="CDD" id="cd06169">
    <property type="entry name" value="BMC"/>
    <property type="match status" value="1"/>
</dbReference>
<dbReference type="InterPro" id="IPR044872">
    <property type="entry name" value="CcmK/CsoS1_BMC"/>
</dbReference>
<dbReference type="InterPro" id="IPR050575">
    <property type="entry name" value="BMC_shell"/>
</dbReference>
<dbReference type="GO" id="GO:0031469">
    <property type="term" value="C:bacterial microcompartment"/>
    <property type="evidence" value="ECO:0007669"/>
    <property type="project" value="UniProtKB-SubCell"/>
</dbReference>
<evidence type="ECO:0000313" key="6">
    <source>
        <dbReference type="Proteomes" id="UP000652477"/>
    </source>
</evidence>
<organism evidence="5 6">
    <name type="scientific">Mediterraneibacter hominis</name>
    <dbReference type="NCBI Taxonomy" id="2763054"/>
    <lineage>
        <taxon>Bacteria</taxon>
        <taxon>Bacillati</taxon>
        <taxon>Bacillota</taxon>
        <taxon>Clostridia</taxon>
        <taxon>Lachnospirales</taxon>
        <taxon>Lachnospiraceae</taxon>
        <taxon>Mediterraneibacter</taxon>
    </lineage>
</organism>
<comment type="subcellular location">
    <subcellularLocation>
        <location evidence="1">Bacterial microcompartment</location>
    </subcellularLocation>
</comment>
<dbReference type="PROSITE" id="PS51930">
    <property type="entry name" value="BMC_2"/>
    <property type="match status" value="1"/>
</dbReference>
<evidence type="ECO:0000259" key="4">
    <source>
        <dbReference type="PROSITE" id="PS51930"/>
    </source>
</evidence>
<evidence type="ECO:0000313" key="5">
    <source>
        <dbReference type="EMBL" id="MBC5690433.1"/>
    </source>
</evidence>
<dbReference type="Pfam" id="PF00936">
    <property type="entry name" value="BMC"/>
    <property type="match status" value="1"/>
</dbReference>